<evidence type="ECO:0000313" key="2">
    <source>
        <dbReference type="EMBL" id="WAR24484.1"/>
    </source>
</evidence>
<proteinExistence type="predicted"/>
<name>A0ABY7FUE5_MYAAR</name>
<organism evidence="2 3">
    <name type="scientific">Mya arenaria</name>
    <name type="common">Soft-shell clam</name>
    <dbReference type="NCBI Taxonomy" id="6604"/>
    <lineage>
        <taxon>Eukaryota</taxon>
        <taxon>Metazoa</taxon>
        <taxon>Spiralia</taxon>
        <taxon>Lophotrochozoa</taxon>
        <taxon>Mollusca</taxon>
        <taxon>Bivalvia</taxon>
        <taxon>Autobranchia</taxon>
        <taxon>Heteroconchia</taxon>
        <taxon>Euheterodonta</taxon>
        <taxon>Imparidentia</taxon>
        <taxon>Neoheterodontei</taxon>
        <taxon>Myida</taxon>
        <taxon>Myoidea</taxon>
        <taxon>Myidae</taxon>
        <taxon>Mya</taxon>
    </lineage>
</organism>
<evidence type="ECO:0000256" key="1">
    <source>
        <dbReference type="SAM" id="MobiDB-lite"/>
    </source>
</evidence>
<accession>A0ABY7FUE5</accession>
<evidence type="ECO:0000313" key="3">
    <source>
        <dbReference type="Proteomes" id="UP001164746"/>
    </source>
</evidence>
<protein>
    <submittedName>
        <fullName evidence="2">Uncharacterized protein</fullName>
    </submittedName>
</protein>
<keyword evidence="3" id="KW-1185">Reference proteome</keyword>
<gene>
    <name evidence="2" type="ORF">MAR_038153</name>
</gene>
<feature type="region of interest" description="Disordered" evidence="1">
    <location>
        <begin position="1"/>
        <end position="53"/>
    </location>
</feature>
<sequence>MKQRDAERNKINRQLEHERRQSCNSAAEKQRKKWRERKQNQRAKTKKQNKMKTYTLQTCKPPAQAIQKKENVSCNTKIPKYLSEYDLRLASGQSGTMLDKNSQSVKVGAFVLVEISSKQSKQTIVAKVMEIDGDEVQLFLMASDTNCIYRLPEREYVSWESISNIRKVLPQPRLSKSSTKDRLC</sequence>
<feature type="compositionally biased region" description="Basic and acidic residues" evidence="1">
    <location>
        <begin position="1"/>
        <end position="21"/>
    </location>
</feature>
<dbReference type="Proteomes" id="UP001164746">
    <property type="component" value="Chromosome 13"/>
</dbReference>
<dbReference type="EMBL" id="CP111024">
    <property type="protein sequence ID" value="WAR24484.1"/>
    <property type="molecule type" value="Genomic_DNA"/>
</dbReference>
<feature type="compositionally biased region" description="Basic residues" evidence="1">
    <location>
        <begin position="30"/>
        <end position="50"/>
    </location>
</feature>
<reference evidence="2" key="1">
    <citation type="submission" date="2022-11" db="EMBL/GenBank/DDBJ databases">
        <title>Centuries of genome instability and evolution in soft-shell clam transmissible cancer (bioRxiv).</title>
        <authorList>
            <person name="Hart S.F.M."/>
            <person name="Yonemitsu M.A."/>
            <person name="Giersch R.M."/>
            <person name="Beal B.F."/>
            <person name="Arriagada G."/>
            <person name="Davis B.W."/>
            <person name="Ostrander E.A."/>
            <person name="Goff S.P."/>
            <person name="Metzger M.J."/>
        </authorList>
    </citation>
    <scope>NUCLEOTIDE SEQUENCE</scope>
    <source>
        <strain evidence="2">MELC-2E11</strain>
        <tissue evidence="2">Siphon/mantle</tissue>
    </source>
</reference>